<keyword evidence="9" id="KW-1185">Reference proteome</keyword>
<evidence type="ECO:0000256" key="6">
    <source>
        <dbReference type="ARBA" id="ARBA00023136"/>
    </source>
</evidence>
<dbReference type="GO" id="GO:0005886">
    <property type="term" value="C:plasma membrane"/>
    <property type="evidence" value="ECO:0007669"/>
    <property type="project" value="UniProtKB-SubCell"/>
</dbReference>
<gene>
    <name evidence="8" type="ORF">LPB140_04585</name>
</gene>
<protein>
    <submittedName>
        <fullName evidence="8">MFS transporter</fullName>
    </submittedName>
</protein>
<dbReference type="Pfam" id="PF07690">
    <property type="entry name" value="MFS_1"/>
    <property type="match status" value="1"/>
</dbReference>
<reference evidence="8 9" key="1">
    <citation type="submission" date="2016-11" db="EMBL/GenBank/DDBJ databases">
        <title>Sphingorhabdus sp. LPB0140, isolated from marine environment.</title>
        <authorList>
            <person name="Kim E."/>
            <person name="Yi H."/>
        </authorList>
    </citation>
    <scope>NUCLEOTIDE SEQUENCE [LARGE SCALE GENOMIC DNA]</scope>
    <source>
        <strain evidence="8 9">LPB0140</strain>
    </source>
</reference>
<evidence type="ECO:0000313" key="9">
    <source>
        <dbReference type="Proteomes" id="UP000242561"/>
    </source>
</evidence>
<evidence type="ECO:0000256" key="1">
    <source>
        <dbReference type="ARBA" id="ARBA00004651"/>
    </source>
</evidence>
<accession>A0A1L3JAN4</accession>
<feature type="transmembrane region" description="Helical" evidence="7">
    <location>
        <begin position="50"/>
        <end position="71"/>
    </location>
</feature>
<evidence type="ECO:0000256" key="5">
    <source>
        <dbReference type="ARBA" id="ARBA00022989"/>
    </source>
</evidence>
<dbReference type="EMBL" id="CP018154">
    <property type="protein sequence ID" value="APG62200.1"/>
    <property type="molecule type" value="Genomic_DNA"/>
</dbReference>
<keyword evidence="6 7" id="KW-0472">Membrane</keyword>
<evidence type="ECO:0000256" key="4">
    <source>
        <dbReference type="ARBA" id="ARBA00022692"/>
    </source>
</evidence>
<dbReference type="GO" id="GO:0022857">
    <property type="term" value="F:transmembrane transporter activity"/>
    <property type="evidence" value="ECO:0007669"/>
    <property type="project" value="InterPro"/>
</dbReference>
<feature type="transmembrane region" description="Helical" evidence="7">
    <location>
        <begin position="334"/>
        <end position="356"/>
    </location>
</feature>
<dbReference type="InterPro" id="IPR011701">
    <property type="entry name" value="MFS"/>
</dbReference>
<evidence type="ECO:0000313" key="8">
    <source>
        <dbReference type="EMBL" id="APG62200.1"/>
    </source>
</evidence>
<dbReference type="KEGG" id="sphl:LPB140_04585"/>
<feature type="transmembrane region" description="Helical" evidence="7">
    <location>
        <begin position="141"/>
        <end position="165"/>
    </location>
</feature>
<sequence>MKSITSLLRSRFFLPLFITQFLNAFNDNFYRMAMVIMVTYTIYSDPTQEAQFNALAGGLLMLPFFLFSAIAGQLADGIDKTKIIKMVKSAEIFIMLLGALGIHLHNIPILLAAMFLMGLHSTFFGPIKYGILPQHLKEDDVLAGTGFVEAGTYIAILGGTILGGILQPDDAAIGIIIVAIVGRISAQFVPPAPPETGQAPLKIDWNIFRASWRLIRDTMHVRRLFLAIMSISLFWAIAAILGAQFPPMVKNGLHGDNTVATLFTAIFSIGIAIGSIIISKLLNGKVSAKYAPISVIVMGLFVLDLWWSIGNWQIISGDALNWREFLSLAQGDRILIALLGISVTGGMFVVPLYAFLTTTVERSKTASTIAANNIVNSGSMVLGVVTYGQMAGLGVPITDTLFLVAAMCIISAWLAWKLHKACD</sequence>
<dbReference type="RefSeq" id="WP_072558851.1">
    <property type="nucleotide sequence ID" value="NZ_CP018154.1"/>
</dbReference>
<feature type="transmembrane region" description="Helical" evidence="7">
    <location>
        <begin position="393"/>
        <end position="416"/>
    </location>
</feature>
<name>A0A1L3JAN4_9SPHN</name>
<dbReference type="CDD" id="cd06173">
    <property type="entry name" value="MFS_MefA_like"/>
    <property type="match status" value="1"/>
</dbReference>
<keyword evidence="3" id="KW-1003">Cell membrane</keyword>
<feature type="transmembrane region" description="Helical" evidence="7">
    <location>
        <begin position="258"/>
        <end position="278"/>
    </location>
</feature>
<feature type="transmembrane region" description="Helical" evidence="7">
    <location>
        <begin position="290"/>
        <end position="314"/>
    </location>
</feature>
<keyword evidence="4 7" id="KW-0812">Transmembrane</keyword>
<feature type="transmembrane region" description="Helical" evidence="7">
    <location>
        <begin position="368"/>
        <end position="387"/>
    </location>
</feature>
<evidence type="ECO:0000256" key="7">
    <source>
        <dbReference type="SAM" id="Phobius"/>
    </source>
</evidence>
<evidence type="ECO:0000256" key="3">
    <source>
        <dbReference type="ARBA" id="ARBA00022475"/>
    </source>
</evidence>
<dbReference type="OrthoDB" id="9803968at2"/>
<keyword evidence="5 7" id="KW-1133">Transmembrane helix</keyword>
<keyword evidence="2" id="KW-0813">Transport</keyword>
<comment type="subcellular location">
    <subcellularLocation>
        <location evidence="1">Cell membrane</location>
        <topology evidence="1">Multi-pass membrane protein</topology>
    </subcellularLocation>
</comment>
<dbReference type="SUPFAM" id="SSF103473">
    <property type="entry name" value="MFS general substrate transporter"/>
    <property type="match status" value="1"/>
</dbReference>
<dbReference type="STRING" id="1913578.LPB140_04585"/>
<dbReference type="AlphaFoldDB" id="A0A1L3JAN4"/>
<dbReference type="InterPro" id="IPR036259">
    <property type="entry name" value="MFS_trans_sf"/>
</dbReference>
<proteinExistence type="predicted"/>
<evidence type="ECO:0000256" key="2">
    <source>
        <dbReference type="ARBA" id="ARBA00022448"/>
    </source>
</evidence>
<dbReference type="Gene3D" id="1.20.1250.20">
    <property type="entry name" value="MFS general substrate transporter like domains"/>
    <property type="match status" value="1"/>
</dbReference>
<organism evidence="8 9">
    <name type="scientific">Sphingorhabdus lutea</name>
    <dbReference type="NCBI Taxonomy" id="1913578"/>
    <lineage>
        <taxon>Bacteria</taxon>
        <taxon>Pseudomonadati</taxon>
        <taxon>Pseudomonadota</taxon>
        <taxon>Alphaproteobacteria</taxon>
        <taxon>Sphingomonadales</taxon>
        <taxon>Sphingomonadaceae</taxon>
        <taxon>Sphingorhabdus</taxon>
    </lineage>
</organism>
<dbReference type="PANTHER" id="PTHR43266">
    <property type="entry name" value="MACROLIDE-EFFLUX PROTEIN"/>
    <property type="match status" value="1"/>
</dbReference>
<dbReference type="Proteomes" id="UP000242561">
    <property type="component" value="Chromosome"/>
</dbReference>
<dbReference type="PANTHER" id="PTHR43266:SF2">
    <property type="entry name" value="MAJOR FACILITATOR SUPERFAMILY (MFS) PROFILE DOMAIN-CONTAINING PROTEIN"/>
    <property type="match status" value="1"/>
</dbReference>
<feature type="transmembrane region" description="Helical" evidence="7">
    <location>
        <begin position="224"/>
        <end position="246"/>
    </location>
</feature>